<protein>
    <submittedName>
        <fullName evidence="1">Uncharacterized protein</fullName>
    </submittedName>
</protein>
<dbReference type="Proteomes" id="UP000583127">
    <property type="component" value="Unassembled WGS sequence"/>
</dbReference>
<accession>A0A7X9X4L3</accession>
<gene>
    <name evidence="1" type="ORF">HHL14_10945</name>
</gene>
<sequence>MMSALYRLTVPGQIDLVFGLIASLLRTVGLSLENPGNGRITSCTDEGEQISFEEISLQEKIGTGEITNVQFWKSEEVDVFVAWSRNGSAYDFSLYLDGVDVEFSTNVAKVLIDFYLRKRREIRLEGEVFSLLFE</sequence>
<proteinExistence type="predicted"/>
<keyword evidence="2" id="KW-1185">Reference proteome</keyword>
<organism evidence="1 2">
    <name type="scientific">Paraburkholderia antibiotica</name>
    <dbReference type="NCBI Taxonomy" id="2728839"/>
    <lineage>
        <taxon>Bacteria</taxon>
        <taxon>Pseudomonadati</taxon>
        <taxon>Pseudomonadota</taxon>
        <taxon>Betaproteobacteria</taxon>
        <taxon>Burkholderiales</taxon>
        <taxon>Burkholderiaceae</taxon>
        <taxon>Paraburkholderia</taxon>
    </lineage>
</organism>
<dbReference type="EMBL" id="JABBFZ010000005">
    <property type="protein sequence ID" value="NML31348.1"/>
    <property type="molecule type" value="Genomic_DNA"/>
</dbReference>
<dbReference type="RefSeq" id="WP_169497628.1">
    <property type="nucleotide sequence ID" value="NZ_JABBFZ010000005.1"/>
</dbReference>
<reference evidence="1 2" key="1">
    <citation type="submission" date="2020-04" db="EMBL/GenBank/DDBJ databases">
        <title>Paraburkholderia sp. G-4-1-8 isolated from soil.</title>
        <authorList>
            <person name="Dahal R.H."/>
        </authorList>
    </citation>
    <scope>NUCLEOTIDE SEQUENCE [LARGE SCALE GENOMIC DNA]</scope>
    <source>
        <strain evidence="1 2">G-4-1-8</strain>
    </source>
</reference>
<name>A0A7X9X4L3_9BURK</name>
<evidence type="ECO:0000313" key="2">
    <source>
        <dbReference type="Proteomes" id="UP000583127"/>
    </source>
</evidence>
<dbReference type="AlphaFoldDB" id="A0A7X9X4L3"/>
<comment type="caution">
    <text evidence="1">The sequence shown here is derived from an EMBL/GenBank/DDBJ whole genome shotgun (WGS) entry which is preliminary data.</text>
</comment>
<evidence type="ECO:0000313" key="1">
    <source>
        <dbReference type="EMBL" id="NML31348.1"/>
    </source>
</evidence>